<protein>
    <submittedName>
        <fullName evidence="1">Nicotinamidase-related amidase</fullName>
    </submittedName>
</protein>
<name>A0ABS4KFD7_9FIRM</name>
<comment type="caution">
    <text evidence="1">The sequence shown here is derived from an EMBL/GenBank/DDBJ whole genome shotgun (WGS) entry which is preliminary data.</text>
</comment>
<evidence type="ECO:0000313" key="1">
    <source>
        <dbReference type="EMBL" id="MBP2026492.1"/>
    </source>
</evidence>
<sequence>MLVVIDMQNDFVDPEKGIMYVERAEKSKHGGKVNEFIGKSNY</sequence>
<proteinExistence type="predicted"/>
<dbReference type="EMBL" id="JAGGLI010000002">
    <property type="protein sequence ID" value="MBP2026492.1"/>
    <property type="molecule type" value="Genomic_DNA"/>
</dbReference>
<evidence type="ECO:0000313" key="2">
    <source>
        <dbReference type="Proteomes" id="UP001314903"/>
    </source>
</evidence>
<reference evidence="1 2" key="1">
    <citation type="submission" date="2021-03" db="EMBL/GenBank/DDBJ databases">
        <title>Genomic Encyclopedia of Type Strains, Phase IV (KMG-IV): sequencing the most valuable type-strain genomes for metagenomic binning, comparative biology and taxonomic classification.</title>
        <authorList>
            <person name="Goeker M."/>
        </authorList>
    </citation>
    <scope>NUCLEOTIDE SEQUENCE [LARGE SCALE GENOMIC DNA]</scope>
    <source>
        <strain evidence="1 2">DSM 27512</strain>
    </source>
</reference>
<accession>A0ABS4KFD7</accession>
<gene>
    <name evidence="1" type="ORF">J2Z35_000281</name>
</gene>
<organism evidence="1 2">
    <name type="scientific">Acetoanaerobium pronyense</name>
    <dbReference type="NCBI Taxonomy" id="1482736"/>
    <lineage>
        <taxon>Bacteria</taxon>
        <taxon>Bacillati</taxon>
        <taxon>Bacillota</taxon>
        <taxon>Clostridia</taxon>
        <taxon>Peptostreptococcales</taxon>
        <taxon>Filifactoraceae</taxon>
        <taxon>Acetoanaerobium</taxon>
    </lineage>
</organism>
<keyword evidence="2" id="KW-1185">Reference proteome</keyword>
<dbReference type="Proteomes" id="UP001314903">
    <property type="component" value="Unassembled WGS sequence"/>
</dbReference>
<dbReference type="RefSeq" id="WP_281063607.1">
    <property type="nucleotide sequence ID" value="NZ_JAGGLI010000002.1"/>
</dbReference>